<dbReference type="EMBL" id="CCFA01002688">
    <property type="protein sequence ID" value="CDW97984.1"/>
    <property type="molecule type" value="Genomic_DNA"/>
</dbReference>
<feature type="non-terminal residue" evidence="2">
    <location>
        <position position="1"/>
    </location>
</feature>
<sequence>DVDADDDLDVDGTELVHQQYNDSDNHIESDISSTSASSAASSFASSSMDANWHETSLRNQVARLHIQYTDVDLAQTEAPSVFGLRRRIVAAALDHVAQNRQQDGDVEGLSRSRRFVEKGMLNWLAVQQPNSSQWKGKILRKKISFGKKQAKAALAGQSSAHDPMPNGVAVSASASTGRSRSSSTTGSAGSYDKMLKRDKELAEREVDFDLVVLSRFETAELKMTVYTEHRQGSWVIKGPAQSGATVLDEPPLVYSPWDCQIDSRAIVERKKLRSFIELSDTTCNVRCAACSSSSHHDARQAHSEAFVACRQCEGSGAVQTTYVVCVTLRQSTFLPLNMPARHRSGKLQNAFRSYLPKTTAAMSHIDVLRMRSLEAVRSCALRVGRAHHREHDARLLMAKAVLERRSCNSVAVINRTNGMFRTFDVTDGGCIRGGAGLIEEDSRIVETPEIADALSQLPVTTVVHPETTHKFVDLELVDMASSKQLSFIMERSPSIYTSSGSTCDSYSPSAFSFFQRASDGGSTSRDSTLRGVQPNRSQTAAAGSLTSSGSAASSLRSFASAQERASGGMVAPRQMSGSTASMLSGMSSRVSSRTVQSWETAPTSTVSSSGSSGGGSGTPTTSVRGRIRA</sequence>
<accession>A0A0F7S9A6</accession>
<evidence type="ECO:0000256" key="1">
    <source>
        <dbReference type="SAM" id="MobiDB-lite"/>
    </source>
</evidence>
<evidence type="ECO:0000313" key="3">
    <source>
        <dbReference type="Proteomes" id="UP000242770"/>
    </source>
</evidence>
<feature type="region of interest" description="Disordered" evidence="1">
    <location>
        <begin position="517"/>
        <end position="629"/>
    </location>
</feature>
<name>A0A0F7S9A6_9BASI</name>
<feature type="compositionally biased region" description="Low complexity" evidence="1">
    <location>
        <begin position="171"/>
        <end position="190"/>
    </location>
</feature>
<feature type="compositionally biased region" description="Low complexity" evidence="1">
    <location>
        <begin position="581"/>
        <end position="593"/>
    </location>
</feature>
<dbReference type="Proteomes" id="UP000242770">
    <property type="component" value="Unassembled WGS sequence"/>
</dbReference>
<organism evidence="2 3">
    <name type="scientific">Sporisorium scitamineum</name>
    <dbReference type="NCBI Taxonomy" id="49012"/>
    <lineage>
        <taxon>Eukaryota</taxon>
        <taxon>Fungi</taxon>
        <taxon>Dikarya</taxon>
        <taxon>Basidiomycota</taxon>
        <taxon>Ustilaginomycotina</taxon>
        <taxon>Ustilaginomycetes</taxon>
        <taxon>Ustilaginales</taxon>
        <taxon>Ustilaginaceae</taxon>
        <taxon>Sporisorium</taxon>
    </lineage>
</organism>
<keyword evidence="3" id="KW-1185">Reference proteome</keyword>
<dbReference type="AlphaFoldDB" id="A0A0F7S9A6"/>
<protein>
    <submittedName>
        <fullName evidence="2">Uncharacterized protein</fullName>
    </submittedName>
</protein>
<gene>
    <name evidence="2" type="primary">SSCI44670.1</name>
</gene>
<reference evidence="3" key="1">
    <citation type="submission" date="2014-06" db="EMBL/GenBank/DDBJ databases">
        <authorList>
            <person name="Berkman P.J."/>
        </authorList>
    </citation>
    <scope>NUCLEOTIDE SEQUENCE [LARGE SCALE GENOMIC DNA]</scope>
</reference>
<feature type="region of interest" description="Disordered" evidence="1">
    <location>
        <begin position="154"/>
        <end position="192"/>
    </location>
</feature>
<evidence type="ECO:0000313" key="2">
    <source>
        <dbReference type="EMBL" id="CDW97984.1"/>
    </source>
</evidence>
<proteinExistence type="predicted"/>
<feature type="compositionally biased region" description="Low complexity" evidence="1">
    <location>
        <begin position="537"/>
        <end position="562"/>
    </location>
</feature>